<dbReference type="InterPro" id="IPR029032">
    <property type="entry name" value="AhpD-like"/>
</dbReference>
<dbReference type="SUPFAM" id="SSF69118">
    <property type="entry name" value="AhpD-like"/>
    <property type="match status" value="1"/>
</dbReference>
<comment type="caution">
    <text evidence="2">The sequence shown here is derived from an EMBL/GenBank/DDBJ whole genome shotgun (WGS) entry which is preliminary data.</text>
</comment>
<sequence length="108" mass="10587">MATGEAPVLEVLTDINAASLARVELDPATLLLVRLAALASVDAPAASYLLHVGPAVESGVDLGDVQDVLVAIAPIIGSPHVLRAAGAITEALGVAIALTDAAASEAGS</sequence>
<dbReference type="Gene3D" id="1.20.1290.10">
    <property type="entry name" value="AhpD-like"/>
    <property type="match status" value="1"/>
</dbReference>
<keyword evidence="3" id="KW-1185">Reference proteome</keyword>
<gene>
    <name evidence="2" type="ORF">ACFY35_14750</name>
</gene>
<accession>A0ABW6WFA3</accession>
<reference evidence="2 3" key="1">
    <citation type="submission" date="2024-10" db="EMBL/GenBank/DDBJ databases">
        <title>The Natural Products Discovery Center: Release of the First 8490 Sequenced Strains for Exploring Actinobacteria Biosynthetic Diversity.</title>
        <authorList>
            <person name="Kalkreuter E."/>
            <person name="Kautsar S.A."/>
            <person name="Yang D."/>
            <person name="Bader C.D."/>
            <person name="Teijaro C.N."/>
            <person name="Fluegel L."/>
            <person name="Davis C.M."/>
            <person name="Simpson J.R."/>
            <person name="Lauterbach L."/>
            <person name="Steele A.D."/>
            <person name="Gui C."/>
            <person name="Meng S."/>
            <person name="Li G."/>
            <person name="Viehrig K."/>
            <person name="Ye F."/>
            <person name="Su P."/>
            <person name="Kiefer A.F."/>
            <person name="Nichols A."/>
            <person name="Cepeda A.J."/>
            <person name="Yan W."/>
            <person name="Fan B."/>
            <person name="Jiang Y."/>
            <person name="Adhikari A."/>
            <person name="Zheng C.-J."/>
            <person name="Schuster L."/>
            <person name="Cowan T.M."/>
            <person name="Smanski M.J."/>
            <person name="Chevrette M.G."/>
            <person name="De Carvalho L.P.S."/>
            <person name="Shen B."/>
        </authorList>
    </citation>
    <scope>NUCLEOTIDE SEQUENCE [LARGE SCALE GENOMIC DNA]</scope>
    <source>
        <strain evidence="2 3">NPDC000087</strain>
    </source>
</reference>
<feature type="domain" description="Carboxymuconolactone decarboxylase-like" evidence="1">
    <location>
        <begin position="8"/>
        <end position="89"/>
    </location>
</feature>
<dbReference type="Proteomes" id="UP001602245">
    <property type="component" value="Unassembled WGS sequence"/>
</dbReference>
<proteinExistence type="predicted"/>
<dbReference type="Pfam" id="PF02627">
    <property type="entry name" value="CMD"/>
    <property type="match status" value="1"/>
</dbReference>
<evidence type="ECO:0000313" key="3">
    <source>
        <dbReference type="Proteomes" id="UP001602245"/>
    </source>
</evidence>
<organism evidence="2 3">
    <name type="scientific">Paractinoplanes globisporus</name>
    <dbReference type="NCBI Taxonomy" id="113565"/>
    <lineage>
        <taxon>Bacteria</taxon>
        <taxon>Bacillati</taxon>
        <taxon>Actinomycetota</taxon>
        <taxon>Actinomycetes</taxon>
        <taxon>Micromonosporales</taxon>
        <taxon>Micromonosporaceae</taxon>
        <taxon>Paractinoplanes</taxon>
    </lineage>
</organism>
<evidence type="ECO:0000259" key="1">
    <source>
        <dbReference type="Pfam" id="PF02627"/>
    </source>
</evidence>
<dbReference type="EMBL" id="JBIAZU010000002">
    <property type="protein sequence ID" value="MFF5290702.1"/>
    <property type="molecule type" value="Genomic_DNA"/>
</dbReference>
<evidence type="ECO:0000313" key="2">
    <source>
        <dbReference type="EMBL" id="MFF5290702.1"/>
    </source>
</evidence>
<name>A0ABW6WFA3_9ACTN</name>
<dbReference type="RefSeq" id="WP_026205425.1">
    <property type="nucleotide sequence ID" value="NZ_JBIAZU010000002.1"/>
</dbReference>
<dbReference type="InterPro" id="IPR003779">
    <property type="entry name" value="CMD-like"/>
</dbReference>
<protein>
    <submittedName>
        <fullName evidence="2">Carboxymuconolactone decarboxylase family protein</fullName>
    </submittedName>
</protein>